<organism evidence="10 11">
    <name type="scientific">Candidatus Methylumidiphilus alinenensis</name>
    <dbReference type="NCBI Taxonomy" id="2202197"/>
    <lineage>
        <taxon>Bacteria</taxon>
        <taxon>Pseudomonadati</taxon>
        <taxon>Pseudomonadota</taxon>
        <taxon>Gammaproteobacteria</taxon>
        <taxon>Methylococcales</taxon>
        <taxon>Candidatus Methylumidiphilus</taxon>
    </lineage>
</organism>
<dbReference type="CDD" id="cd00082">
    <property type="entry name" value="HisKA"/>
    <property type="match status" value="1"/>
</dbReference>
<evidence type="ECO:0000259" key="9">
    <source>
        <dbReference type="PROSITE" id="PS50110"/>
    </source>
</evidence>
<evidence type="ECO:0000256" key="5">
    <source>
        <dbReference type="PROSITE-ProRule" id="PRU00169"/>
    </source>
</evidence>
<evidence type="ECO:0000256" key="1">
    <source>
        <dbReference type="ARBA" id="ARBA00000085"/>
    </source>
</evidence>
<dbReference type="SMART" id="SM00388">
    <property type="entry name" value="HisKA"/>
    <property type="match status" value="1"/>
</dbReference>
<dbReference type="Gene3D" id="3.40.50.2300">
    <property type="match status" value="2"/>
</dbReference>
<dbReference type="Gene3D" id="3.30.565.10">
    <property type="entry name" value="Histidine kinase-like ATPase, C-terminal domain"/>
    <property type="match status" value="1"/>
</dbReference>
<keyword evidence="4" id="KW-0902">Two-component regulatory system</keyword>
<comment type="catalytic activity">
    <reaction evidence="1">
        <text>ATP + protein L-histidine = ADP + protein N-phospho-L-histidine.</text>
        <dbReference type="EC" id="2.7.13.3"/>
    </reaction>
</comment>
<feature type="domain" description="Response regulatory" evidence="9">
    <location>
        <begin position="10"/>
        <end position="125"/>
    </location>
</feature>
<dbReference type="Proteomes" id="UP000249396">
    <property type="component" value="Unassembled WGS sequence"/>
</dbReference>
<dbReference type="InterPro" id="IPR036097">
    <property type="entry name" value="HisK_dim/P_sf"/>
</dbReference>
<dbReference type="InterPro" id="IPR005467">
    <property type="entry name" value="His_kinase_dom"/>
</dbReference>
<evidence type="ECO:0000256" key="4">
    <source>
        <dbReference type="ARBA" id="ARBA00023012"/>
    </source>
</evidence>
<evidence type="ECO:0000313" key="10">
    <source>
        <dbReference type="EMBL" id="PZN80782.1"/>
    </source>
</evidence>
<dbReference type="InterPro" id="IPR003661">
    <property type="entry name" value="HisK_dim/P_dom"/>
</dbReference>
<dbReference type="EMBL" id="QJPH01000278">
    <property type="protein sequence ID" value="PZN80782.1"/>
    <property type="molecule type" value="Genomic_DNA"/>
</dbReference>
<feature type="modified residue" description="4-aspartylphosphate" evidence="5">
    <location>
        <position position="58"/>
    </location>
</feature>
<keyword evidence="6" id="KW-0175">Coiled coil</keyword>
<dbReference type="SUPFAM" id="SSF47384">
    <property type="entry name" value="Homodimeric domain of signal transducing histidine kinase"/>
    <property type="match status" value="1"/>
</dbReference>
<dbReference type="SMART" id="SM00387">
    <property type="entry name" value="HATPase_c"/>
    <property type="match status" value="1"/>
</dbReference>
<dbReference type="PANTHER" id="PTHR45339">
    <property type="entry name" value="HYBRID SIGNAL TRANSDUCTION HISTIDINE KINASE J"/>
    <property type="match status" value="1"/>
</dbReference>
<proteinExistence type="predicted"/>
<feature type="modified residue" description="4-aspartylphosphate" evidence="5">
    <location>
        <position position="482"/>
    </location>
</feature>
<dbReference type="SUPFAM" id="SSF52172">
    <property type="entry name" value="CheY-like"/>
    <property type="match status" value="2"/>
</dbReference>
<feature type="domain" description="Response regulatory" evidence="9">
    <location>
        <begin position="433"/>
        <end position="549"/>
    </location>
</feature>
<protein>
    <recommendedName>
        <fullName evidence="2">histidine kinase</fullName>
        <ecNumber evidence="2">2.7.13.3</ecNumber>
    </recommendedName>
</protein>
<dbReference type="EC" id="2.7.13.3" evidence="2"/>
<evidence type="ECO:0000259" key="8">
    <source>
        <dbReference type="PROSITE" id="PS50109"/>
    </source>
</evidence>
<feature type="compositionally biased region" description="Polar residues" evidence="7">
    <location>
        <begin position="565"/>
        <end position="582"/>
    </location>
</feature>
<reference evidence="10 11" key="1">
    <citation type="journal article" date="2018" name="Aquat. Microb. Ecol.">
        <title>Gammaproteobacterial methanotrophs dominate.</title>
        <authorList>
            <person name="Rissanen A.J."/>
            <person name="Saarenheimo J."/>
            <person name="Tiirola M."/>
            <person name="Peura S."/>
            <person name="Aalto S.L."/>
            <person name="Karvinen A."/>
            <person name="Nykanen H."/>
        </authorList>
    </citation>
    <scope>NUCLEOTIDE SEQUENCE [LARGE SCALE GENOMIC DNA]</scope>
    <source>
        <strain evidence="10">AMbin10</strain>
    </source>
</reference>
<evidence type="ECO:0000256" key="3">
    <source>
        <dbReference type="ARBA" id="ARBA00022553"/>
    </source>
</evidence>
<dbReference type="Pfam" id="PF00072">
    <property type="entry name" value="Response_reg"/>
    <property type="match status" value="2"/>
</dbReference>
<dbReference type="CDD" id="cd17546">
    <property type="entry name" value="REC_hyHK_CKI1_RcsC-like"/>
    <property type="match status" value="1"/>
</dbReference>
<keyword evidence="3 5" id="KW-0597">Phosphoprotein</keyword>
<dbReference type="InterPro" id="IPR004358">
    <property type="entry name" value="Sig_transdc_His_kin-like_C"/>
</dbReference>
<dbReference type="AlphaFoldDB" id="A0A2W4RA43"/>
<dbReference type="GO" id="GO:0000155">
    <property type="term" value="F:phosphorelay sensor kinase activity"/>
    <property type="evidence" value="ECO:0007669"/>
    <property type="project" value="InterPro"/>
</dbReference>
<feature type="domain" description="Histidine kinase" evidence="8">
    <location>
        <begin position="186"/>
        <end position="407"/>
    </location>
</feature>
<dbReference type="SUPFAM" id="SSF55874">
    <property type="entry name" value="ATPase domain of HSP90 chaperone/DNA topoisomerase II/histidine kinase"/>
    <property type="match status" value="1"/>
</dbReference>
<dbReference type="FunFam" id="3.30.565.10:FF:000010">
    <property type="entry name" value="Sensor histidine kinase RcsC"/>
    <property type="match status" value="1"/>
</dbReference>
<dbReference type="PANTHER" id="PTHR45339:SF3">
    <property type="entry name" value="HISTIDINE KINASE"/>
    <property type="match status" value="1"/>
</dbReference>
<dbReference type="Pfam" id="PF00512">
    <property type="entry name" value="HisKA"/>
    <property type="match status" value="1"/>
</dbReference>
<evidence type="ECO:0000256" key="7">
    <source>
        <dbReference type="SAM" id="MobiDB-lite"/>
    </source>
</evidence>
<feature type="coiled-coil region" evidence="6">
    <location>
        <begin position="120"/>
        <end position="149"/>
    </location>
</feature>
<evidence type="ECO:0000256" key="2">
    <source>
        <dbReference type="ARBA" id="ARBA00012438"/>
    </source>
</evidence>
<dbReference type="InterPro" id="IPR003594">
    <property type="entry name" value="HATPase_dom"/>
</dbReference>
<dbReference type="Pfam" id="PF02518">
    <property type="entry name" value="HATPase_c"/>
    <property type="match status" value="1"/>
</dbReference>
<dbReference type="SMART" id="SM00448">
    <property type="entry name" value="REC"/>
    <property type="match status" value="2"/>
</dbReference>
<dbReference type="PROSITE" id="PS50109">
    <property type="entry name" value="HIS_KIN"/>
    <property type="match status" value="1"/>
</dbReference>
<name>A0A2W4RA43_9GAMM</name>
<comment type="caution">
    <text evidence="10">The sequence shown here is derived from an EMBL/GenBank/DDBJ whole genome shotgun (WGS) entry which is preliminary data.</text>
</comment>
<dbReference type="PROSITE" id="PS50110">
    <property type="entry name" value="RESPONSE_REGULATORY"/>
    <property type="match status" value="2"/>
</dbReference>
<accession>A0A2W4RA43</accession>
<dbReference type="CDD" id="cd16922">
    <property type="entry name" value="HATPase_EvgS-ArcB-TorS-like"/>
    <property type="match status" value="1"/>
</dbReference>
<sequence>MTRQAPAKPFILIIDDIPANVEALGGVLANDYEVQFALSGIRGLELVRQQPPDLILLDVMMPEMDGYAVFAELARDPKTSKIPVIFVTAYSDADNEARALAAGVVDFIHKPVNPVVVRSRIKLHIALKRQELELERMNAELENRVRERTYELEERTRQVEALNIALQQRAIQAEAANIAKRHFLGNMSHELRAPLNAIIGFTGLLKNQITDPGKLEKLARIAQSSNHLAAIINDIFDFSHIDAGNLIRMTSDFELNTIIKEVSGIIEPGARAKKLSYTIEIDPSIPSILKGDAARLKQVLLNLLGNAVKYTTEGAVNFRVLLNRVSVDNVDLRFEVQDTGIGIEPSKLQSIFEPFEQTDNALTRQFGGMGLGLSINRKLIEMMGGEMGVESQAGQGSTFWATMSFKLGKLQIKAVPTYVPPLEALKAHHAKAKVLLVDDDFITQEIFQEVLGEAGLLVDMANDGEEAVTRIADHSYDLILMDVELPLMDGVDAACKIRSLPGWGETPIIALSGNGYDEVKERCLKAGMNAFLVKPVALETLYQELEKWLEKPKGVSENASYPLWTDSTNEVNDCNPNANPHD</sequence>
<evidence type="ECO:0000313" key="11">
    <source>
        <dbReference type="Proteomes" id="UP000249396"/>
    </source>
</evidence>
<feature type="region of interest" description="Disordered" evidence="7">
    <location>
        <begin position="560"/>
        <end position="582"/>
    </location>
</feature>
<dbReference type="PRINTS" id="PR00344">
    <property type="entry name" value="BCTRLSENSOR"/>
</dbReference>
<gene>
    <name evidence="10" type="ORF">DM484_09425</name>
</gene>
<dbReference type="InterPro" id="IPR036890">
    <property type="entry name" value="HATPase_C_sf"/>
</dbReference>
<dbReference type="InterPro" id="IPR001789">
    <property type="entry name" value="Sig_transdc_resp-reg_receiver"/>
</dbReference>
<dbReference type="Gene3D" id="1.10.287.130">
    <property type="match status" value="1"/>
</dbReference>
<evidence type="ECO:0000256" key="6">
    <source>
        <dbReference type="SAM" id="Coils"/>
    </source>
</evidence>
<dbReference type="InterPro" id="IPR011006">
    <property type="entry name" value="CheY-like_superfamily"/>
</dbReference>